<dbReference type="OrthoDB" id="7208816at2"/>
<evidence type="ECO:0000313" key="7">
    <source>
        <dbReference type="Proteomes" id="UP000002770"/>
    </source>
</evidence>
<sequence>MKETRNKQKQNKNSINETDNSQTFGLDKPLHAWLSHFSGWLSPSTFLSSYYDWLTHLTLSPDKHLELLNNNSTNNLHLLLYLLKICHNQESEPCMALRESDHRFQNDLWNKFPFALYSQLFLMNEQAWDMSTTNIRGVSRHHQNLINFITRQILDIFAPSNFPFTNPEVIEATINESGMNFVNGINNWLEDASHIINKQPPVGSEEFEVGKNVGVTPGKVVYRNHLIELIQYKPTTAKVYAEPILIVPACIMKYYILDLSPNNSMVKYLVDHGHTVFIISWRNPDSKDRNLSMEDYINLGVLDAIKTVNHIVPQEKIHSVGYCLGGTMLMLAATLMAKRKEEQLKTITLFAAQIDFKDSGELMLFIDESQIAYLEDIMSEKGYLDGSQMAGTFSMLQSVDLIWSKNVLDYQLGKRRPINDLMAWDYDTTRLPYTMHSEYLRKLFLNNDLVEGHYSIDDMALSLEDIDCPVFAVSALRDHVAPWQSVYKIHLFTDTDITFVLTNGGHNSGVVNEPGHPGRSYQLMPHKKGGKYISPELWQETTTHNDGSWWPAWQAWLANHSDNKVRPPSLGNSKKGYKVLCDAPGTYVFQK</sequence>
<dbReference type="AlphaFoldDB" id="G9EP75"/>
<dbReference type="STRING" id="658187.LDG_7057"/>
<dbReference type="InterPro" id="IPR029058">
    <property type="entry name" value="AB_hydrolase_fold"/>
</dbReference>
<dbReference type="InterPro" id="IPR051321">
    <property type="entry name" value="PHA/PHB_synthase"/>
</dbReference>
<dbReference type="PANTHER" id="PTHR36837">
    <property type="entry name" value="POLY(3-HYDROXYALKANOATE) POLYMERASE SUBUNIT PHAC"/>
    <property type="match status" value="1"/>
</dbReference>
<feature type="domain" description="Poly-beta-hydroxybutyrate polymerase N-terminal" evidence="5">
    <location>
        <begin position="25"/>
        <end position="63"/>
    </location>
</feature>
<feature type="compositionally biased region" description="Polar residues" evidence="3">
    <location>
        <begin position="11"/>
        <end position="22"/>
    </location>
</feature>
<name>G9EP75_9GAMM</name>
<organism evidence="6 7">
    <name type="scientific">Legionella drancourtii LLAP12</name>
    <dbReference type="NCBI Taxonomy" id="658187"/>
    <lineage>
        <taxon>Bacteria</taxon>
        <taxon>Pseudomonadati</taxon>
        <taxon>Pseudomonadota</taxon>
        <taxon>Gammaproteobacteria</taxon>
        <taxon>Legionellales</taxon>
        <taxon>Legionellaceae</taxon>
        <taxon>Legionella</taxon>
    </lineage>
</organism>
<feature type="domain" description="Poly-beta-hydroxybutyrate polymerase N-terminal" evidence="4">
    <location>
        <begin position="101"/>
        <end position="269"/>
    </location>
</feature>
<dbReference type="Gene3D" id="3.40.50.1820">
    <property type="entry name" value="alpha/beta hydrolase"/>
    <property type="match status" value="1"/>
</dbReference>
<accession>G9EP75</accession>
<dbReference type="EMBL" id="JH413822">
    <property type="protein sequence ID" value="EHL30910.1"/>
    <property type="molecule type" value="Genomic_DNA"/>
</dbReference>
<dbReference type="GO" id="GO:0042619">
    <property type="term" value="P:poly-hydroxybutyrate biosynthetic process"/>
    <property type="evidence" value="ECO:0007669"/>
    <property type="project" value="InterPro"/>
</dbReference>
<dbReference type="GO" id="GO:0016746">
    <property type="term" value="F:acyltransferase activity"/>
    <property type="evidence" value="ECO:0007669"/>
    <property type="project" value="UniProtKB-KW"/>
</dbReference>
<protein>
    <recommendedName>
        <fullName evidence="8">Poly-beta-hydroxybutyrate polymerase</fullName>
    </recommendedName>
</protein>
<evidence type="ECO:0008006" key="8">
    <source>
        <dbReference type="Google" id="ProtNLM"/>
    </source>
</evidence>
<dbReference type="HOGENOM" id="CLU_017387_2_1_6"/>
<dbReference type="SUPFAM" id="SSF53474">
    <property type="entry name" value="alpha/beta-Hydrolases"/>
    <property type="match status" value="1"/>
</dbReference>
<dbReference type="InterPro" id="IPR022211">
    <property type="entry name" value="PHBC_N"/>
</dbReference>
<dbReference type="eggNOG" id="COG3243">
    <property type="taxonomic scope" value="Bacteria"/>
</dbReference>
<dbReference type="InterPro" id="IPR010941">
    <property type="entry name" value="PhaC_N"/>
</dbReference>
<evidence type="ECO:0000259" key="4">
    <source>
        <dbReference type="Pfam" id="PF07167"/>
    </source>
</evidence>
<evidence type="ECO:0000259" key="5">
    <source>
        <dbReference type="Pfam" id="PF12551"/>
    </source>
</evidence>
<dbReference type="InParanoid" id="G9EP75"/>
<reference evidence="6 7" key="1">
    <citation type="journal article" date="2011" name="BMC Genomics">
        <title>Insight into cross-talk between intra-amoebal pathogens.</title>
        <authorList>
            <person name="Gimenez G."/>
            <person name="Bertelli C."/>
            <person name="Moliner C."/>
            <person name="Robert C."/>
            <person name="Raoult D."/>
            <person name="Fournier P.E."/>
            <person name="Greub G."/>
        </authorList>
    </citation>
    <scope>NUCLEOTIDE SEQUENCE [LARGE SCALE GENOMIC DNA]</scope>
    <source>
        <strain evidence="6 7">LLAP12</strain>
    </source>
</reference>
<dbReference type="Pfam" id="PF12551">
    <property type="entry name" value="PHBC_N"/>
    <property type="match status" value="1"/>
</dbReference>
<evidence type="ECO:0000313" key="6">
    <source>
        <dbReference type="EMBL" id="EHL30910.1"/>
    </source>
</evidence>
<gene>
    <name evidence="6" type="ORF">LDG_7057</name>
</gene>
<dbReference type="PANTHER" id="PTHR36837:SF5">
    <property type="entry name" value="POLY-3-HYDROXYBUTYRATE SYNTHASE"/>
    <property type="match status" value="1"/>
</dbReference>
<dbReference type="RefSeq" id="WP_006870980.1">
    <property type="nucleotide sequence ID" value="NZ_JH413822.1"/>
</dbReference>
<keyword evidence="2" id="KW-0012">Acyltransferase</keyword>
<evidence type="ECO:0000256" key="3">
    <source>
        <dbReference type="SAM" id="MobiDB-lite"/>
    </source>
</evidence>
<feature type="region of interest" description="Disordered" evidence="3">
    <location>
        <begin position="1"/>
        <end position="22"/>
    </location>
</feature>
<proteinExistence type="predicted"/>
<evidence type="ECO:0000256" key="1">
    <source>
        <dbReference type="ARBA" id="ARBA00022679"/>
    </source>
</evidence>
<keyword evidence="7" id="KW-1185">Reference proteome</keyword>
<dbReference type="Proteomes" id="UP000002770">
    <property type="component" value="Unassembled WGS sequence"/>
</dbReference>
<evidence type="ECO:0000256" key="2">
    <source>
        <dbReference type="ARBA" id="ARBA00023315"/>
    </source>
</evidence>
<keyword evidence="1" id="KW-0808">Transferase</keyword>
<dbReference type="Pfam" id="PF07167">
    <property type="entry name" value="PhaC_N"/>
    <property type="match status" value="1"/>
</dbReference>